<organism evidence="1 2">
    <name type="scientific">Aquifex aeolicus</name>
    <dbReference type="NCBI Taxonomy" id="63363"/>
    <lineage>
        <taxon>Bacteria</taxon>
        <taxon>Pseudomonadati</taxon>
        <taxon>Aquificota</taxon>
        <taxon>Aquificia</taxon>
        <taxon>Aquificales</taxon>
        <taxon>Aquificaceae</taxon>
        <taxon>Aquifex</taxon>
    </lineage>
</organism>
<dbReference type="Proteomes" id="UP000606463">
    <property type="component" value="Unassembled WGS sequence"/>
</dbReference>
<accession>A0A9D0YQ06</accession>
<evidence type="ECO:0000313" key="2">
    <source>
        <dbReference type="Proteomes" id="UP000606463"/>
    </source>
</evidence>
<dbReference type="Pfam" id="PF04368">
    <property type="entry name" value="DUF507"/>
    <property type="match status" value="1"/>
</dbReference>
<proteinExistence type="predicted"/>
<name>A0A9D0YQ06_AQUAO</name>
<dbReference type="AlphaFoldDB" id="A0A9D0YQ06"/>
<dbReference type="EMBL" id="DQVE01000056">
    <property type="protein sequence ID" value="HIP98823.1"/>
    <property type="molecule type" value="Genomic_DNA"/>
</dbReference>
<protein>
    <submittedName>
        <fullName evidence="1">DUF507 family protein</fullName>
    </submittedName>
</protein>
<comment type="caution">
    <text evidence="1">The sequence shown here is derived from an EMBL/GenBank/DDBJ whole genome shotgun (WGS) entry which is preliminary data.</text>
</comment>
<dbReference type="InterPro" id="IPR007463">
    <property type="entry name" value="DUF507"/>
</dbReference>
<sequence length="183" mass="21714">MKIHPKILEKAINRLVQQLIETNTVEVDRDKFVLKVREIFVKAQEEEKQLAEDAKRVLKENLHLLDETGLDSTKAVAIIKKKLAEERNINLNPFERMNQIAKRIMDWIMEDDDIEIYDEPYNIRKRISAILKEAVGEQKTIEREAQRRAEEEAQKRGILIGSEDWNFIYRKYLSEVMKEKGYE</sequence>
<gene>
    <name evidence="1" type="ORF">EYH37_05650</name>
</gene>
<evidence type="ECO:0000313" key="1">
    <source>
        <dbReference type="EMBL" id="HIP98823.1"/>
    </source>
</evidence>
<reference evidence="1" key="1">
    <citation type="journal article" date="2020" name="ISME J.">
        <title>Gammaproteobacteria mediating utilization of methyl-, sulfur- and petroleum organic compounds in deep ocean hydrothermal plumes.</title>
        <authorList>
            <person name="Zhou Z."/>
            <person name="Liu Y."/>
            <person name="Pan J."/>
            <person name="Cron B.R."/>
            <person name="Toner B.M."/>
            <person name="Anantharaman K."/>
            <person name="Breier J.A."/>
            <person name="Dick G.J."/>
            <person name="Li M."/>
        </authorList>
    </citation>
    <scope>NUCLEOTIDE SEQUENCE</scope>
    <source>
        <strain evidence="1">SZUA-1501</strain>
    </source>
</reference>